<accession>A0ABD2ZA54</accession>
<proteinExistence type="predicted"/>
<evidence type="ECO:0000313" key="1">
    <source>
        <dbReference type="EMBL" id="KAL3515711.1"/>
    </source>
</evidence>
<dbReference type="EMBL" id="JBJUIK010000010">
    <property type="protein sequence ID" value="KAL3515711.1"/>
    <property type="molecule type" value="Genomic_DNA"/>
</dbReference>
<name>A0ABD2ZA54_9GENT</name>
<organism evidence="1 2">
    <name type="scientific">Cinchona calisaya</name>
    <dbReference type="NCBI Taxonomy" id="153742"/>
    <lineage>
        <taxon>Eukaryota</taxon>
        <taxon>Viridiplantae</taxon>
        <taxon>Streptophyta</taxon>
        <taxon>Embryophyta</taxon>
        <taxon>Tracheophyta</taxon>
        <taxon>Spermatophyta</taxon>
        <taxon>Magnoliopsida</taxon>
        <taxon>eudicotyledons</taxon>
        <taxon>Gunneridae</taxon>
        <taxon>Pentapetalae</taxon>
        <taxon>asterids</taxon>
        <taxon>lamiids</taxon>
        <taxon>Gentianales</taxon>
        <taxon>Rubiaceae</taxon>
        <taxon>Cinchonoideae</taxon>
        <taxon>Cinchoneae</taxon>
        <taxon>Cinchona</taxon>
    </lineage>
</organism>
<protein>
    <submittedName>
        <fullName evidence="1">Uncharacterized protein</fullName>
    </submittedName>
</protein>
<gene>
    <name evidence="1" type="ORF">ACH5RR_022613</name>
</gene>
<reference evidence="1 2" key="1">
    <citation type="submission" date="2024-11" db="EMBL/GenBank/DDBJ databases">
        <title>A near-complete genome assembly of Cinchona calisaya.</title>
        <authorList>
            <person name="Lian D.C."/>
            <person name="Zhao X.W."/>
            <person name="Wei L."/>
        </authorList>
    </citation>
    <scope>NUCLEOTIDE SEQUENCE [LARGE SCALE GENOMIC DNA]</scope>
    <source>
        <tissue evidence="1">Nenye</tissue>
    </source>
</reference>
<dbReference type="AlphaFoldDB" id="A0ABD2ZA54"/>
<comment type="caution">
    <text evidence="1">The sequence shown here is derived from an EMBL/GenBank/DDBJ whole genome shotgun (WGS) entry which is preliminary data.</text>
</comment>
<dbReference type="Proteomes" id="UP001630127">
    <property type="component" value="Unassembled WGS sequence"/>
</dbReference>
<sequence>MTPKNPSKKWIKIQKGEKFRYYLCIVEGEKIHAATGEKTSKGKTTYYFKRSLYEKYAMLLKYVGEPSLCFTQLISSEVFNLKGPLKSSKKGENRAISRLLAIAIRAARLYTVWLRYRSKNVIVSVRAKVVHTTHSKKEWYEKSALDSRRIEIFFKLDVRLS</sequence>
<keyword evidence="2" id="KW-1185">Reference proteome</keyword>
<evidence type="ECO:0000313" key="2">
    <source>
        <dbReference type="Proteomes" id="UP001630127"/>
    </source>
</evidence>